<name>A0A9D0Z8W6_9FIRM</name>
<comment type="caution">
    <text evidence="1">The sequence shown here is derived from an EMBL/GenBank/DDBJ whole genome shotgun (WGS) entry which is preliminary data.</text>
</comment>
<proteinExistence type="predicted"/>
<gene>
    <name evidence="1" type="ORF">IAB73_04150</name>
</gene>
<dbReference type="EMBL" id="DVFJ01000011">
    <property type="protein sequence ID" value="HIQ71387.1"/>
    <property type="molecule type" value="Genomic_DNA"/>
</dbReference>
<reference evidence="1" key="1">
    <citation type="submission" date="2020-10" db="EMBL/GenBank/DDBJ databases">
        <authorList>
            <person name="Gilroy R."/>
        </authorList>
    </citation>
    <scope>NUCLEOTIDE SEQUENCE</scope>
    <source>
        <strain evidence="1">ChiSxjej2B14-6234</strain>
    </source>
</reference>
<dbReference type="Proteomes" id="UP000886887">
    <property type="component" value="Unassembled WGS sequence"/>
</dbReference>
<evidence type="ECO:0000313" key="1">
    <source>
        <dbReference type="EMBL" id="HIQ71387.1"/>
    </source>
</evidence>
<evidence type="ECO:0000313" key="2">
    <source>
        <dbReference type="Proteomes" id="UP000886887"/>
    </source>
</evidence>
<reference evidence="1" key="2">
    <citation type="journal article" date="2021" name="PeerJ">
        <title>Extensive microbial diversity within the chicken gut microbiome revealed by metagenomics and culture.</title>
        <authorList>
            <person name="Gilroy R."/>
            <person name="Ravi A."/>
            <person name="Getino M."/>
            <person name="Pursley I."/>
            <person name="Horton D.L."/>
            <person name="Alikhan N.F."/>
            <person name="Baker D."/>
            <person name="Gharbi K."/>
            <person name="Hall N."/>
            <person name="Watson M."/>
            <person name="Adriaenssens E.M."/>
            <person name="Foster-Nyarko E."/>
            <person name="Jarju S."/>
            <person name="Secka A."/>
            <person name="Antonio M."/>
            <person name="Oren A."/>
            <person name="Chaudhuri R.R."/>
            <person name="La Ragione R."/>
            <person name="Hildebrand F."/>
            <person name="Pallen M.J."/>
        </authorList>
    </citation>
    <scope>NUCLEOTIDE SEQUENCE</scope>
    <source>
        <strain evidence="1">ChiSxjej2B14-6234</strain>
    </source>
</reference>
<organism evidence="1 2">
    <name type="scientific">Candidatus Onthenecus intestinigallinarum</name>
    <dbReference type="NCBI Taxonomy" id="2840875"/>
    <lineage>
        <taxon>Bacteria</taxon>
        <taxon>Bacillati</taxon>
        <taxon>Bacillota</taxon>
        <taxon>Clostridia</taxon>
        <taxon>Eubacteriales</taxon>
        <taxon>Candidatus Onthenecus</taxon>
    </lineage>
</organism>
<protein>
    <submittedName>
        <fullName evidence="1">Uncharacterized protein</fullName>
    </submittedName>
</protein>
<accession>A0A9D0Z8W6</accession>
<dbReference type="AlphaFoldDB" id="A0A9D0Z8W6"/>
<sequence>MFRTGDRPDAEWPERALSRAQRARMERVSAALGPVRADAFEGRSAKELWETIERCWQDVAKKPMRAQQEQAAREAVLRGLERQADCLSSGEHALVERLLILDGGVTVTDYEELCAAQALCRRLWADVGLQDGRPFVRLDATLAQPLTQAMARPEHASVRMRIFSFEATVAAALYIAGALDDRTPQALFARQVLLTDERDEEAMHLARHYLWAGFDCVDYEDGVLLLHPALYDPAPVLRGVRPELTSFTAEQIVGGMQGIMPQEEPAQRALERAIAGALRAGEDAEECATELRMLAKQGADFDALREVLSGRVTVMPGGAMERALRAMLEATPSWTCGERLCAAALQ</sequence>